<feature type="chain" id="PRO_5044789850" evidence="1">
    <location>
        <begin position="16"/>
        <end position="169"/>
    </location>
</feature>
<accession>A0ABD2E5P2</accession>
<evidence type="ECO:0000256" key="1">
    <source>
        <dbReference type="SAM" id="SignalP"/>
    </source>
</evidence>
<keyword evidence="1" id="KW-0732">Signal</keyword>
<sequence length="169" mass="18751">MLSLLLICLLPATNGNNCLLCWPEVATWVDYDLQVLWGNPGPPAELSQNRDHLEEETAKFFIQVGQAIKKLRDDKSVLLEEIHTHKTLFAEKLNKISEGLKEKDLRSALEVTNCANCRTHLLSCGDPTVCQARPQRPYTAEWAVSLGLALLLATAGDVTSSGAGRRRRQ</sequence>
<evidence type="ECO:0000313" key="2">
    <source>
        <dbReference type="EMBL" id="KAL2774423.1"/>
    </source>
</evidence>
<comment type="caution">
    <text evidence="2">The sequence shown here is derived from an EMBL/GenBank/DDBJ whole genome shotgun (WGS) entry which is preliminary data.</text>
</comment>
<protein>
    <submittedName>
        <fullName evidence="2">Testis-expressed protein 51</fullName>
    </submittedName>
</protein>
<organism evidence="2 3">
    <name type="scientific">Daubentonia madagascariensis</name>
    <name type="common">Aye-aye</name>
    <name type="synonym">Sciurus madagascariensis</name>
    <dbReference type="NCBI Taxonomy" id="31869"/>
    <lineage>
        <taxon>Eukaryota</taxon>
        <taxon>Metazoa</taxon>
        <taxon>Chordata</taxon>
        <taxon>Craniata</taxon>
        <taxon>Vertebrata</taxon>
        <taxon>Euteleostomi</taxon>
        <taxon>Mammalia</taxon>
        <taxon>Eutheria</taxon>
        <taxon>Euarchontoglires</taxon>
        <taxon>Primates</taxon>
        <taxon>Strepsirrhini</taxon>
        <taxon>Chiromyiformes</taxon>
        <taxon>Daubentoniidae</taxon>
        <taxon>Daubentonia</taxon>
    </lineage>
</organism>
<proteinExistence type="predicted"/>
<gene>
    <name evidence="2" type="ORF">WCI35_017433</name>
</gene>
<evidence type="ECO:0000313" key="3">
    <source>
        <dbReference type="Proteomes" id="UP001610411"/>
    </source>
</evidence>
<keyword evidence="3" id="KW-1185">Reference proteome</keyword>
<dbReference type="Proteomes" id="UP001610411">
    <property type="component" value="Unassembled WGS sequence"/>
</dbReference>
<dbReference type="EMBL" id="JBFSEQ010000006">
    <property type="protein sequence ID" value="KAL2774423.1"/>
    <property type="molecule type" value="Genomic_DNA"/>
</dbReference>
<feature type="signal peptide" evidence="1">
    <location>
        <begin position="1"/>
        <end position="15"/>
    </location>
</feature>
<name>A0ABD2E5P2_DAUMA</name>
<dbReference type="AlphaFoldDB" id="A0ABD2E5P2"/>
<reference evidence="2 3" key="1">
    <citation type="journal article" date="2024" name="G3 (Bethesda)">
        <title>A hybrid genome assembly of the endangered aye-aye (Daubentonia madagascariensis).</title>
        <authorList>
            <person name="Versoza C.J."/>
            <person name="Pfeifer S.P."/>
        </authorList>
    </citation>
    <scope>NUCLEOTIDE SEQUENCE [LARGE SCALE GENOMIC DNA]</scope>
    <source>
        <strain evidence="2">6821</strain>
    </source>
</reference>